<dbReference type="Proteomes" id="UP001549920">
    <property type="component" value="Unassembled WGS sequence"/>
</dbReference>
<evidence type="ECO:0000313" key="2">
    <source>
        <dbReference type="EMBL" id="KAL0841281.1"/>
    </source>
</evidence>
<feature type="domain" description="DUF4781" evidence="1">
    <location>
        <begin position="172"/>
        <end position="478"/>
    </location>
</feature>
<dbReference type="EMBL" id="JBEUOH010000006">
    <property type="protein sequence ID" value="KAL0893087.1"/>
    <property type="molecule type" value="Genomic_DNA"/>
</dbReference>
<dbReference type="AlphaFoldDB" id="A0ABD0TDX0"/>
<evidence type="ECO:0000259" key="1">
    <source>
        <dbReference type="Pfam" id="PF16013"/>
    </source>
</evidence>
<gene>
    <name evidence="3" type="ORF">ABMA27_014726</name>
    <name evidence="2" type="ORF">ABMA28_014998</name>
</gene>
<evidence type="ECO:0000313" key="5">
    <source>
        <dbReference type="Proteomes" id="UP001549921"/>
    </source>
</evidence>
<dbReference type="Proteomes" id="UP001549921">
    <property type="component" value="Unassembled WGS sequence"/>
</dbReference>
<dbReference type="PANTHER" id="PTHR21115">
    <property type="entry name" value="GH06117P-RELATED"/>
    <property type="match status" value="1"/>
</dbReference>
<comment type="caution">
    <text evidence="2">The sequence shown here is derived from an EMBL/GenBank/DDBJ whole genome shotgun (WGS) entry which is preliminary data.</text>
</comment>
<dbReference type="PANTHER" id="PTHR21115:SF0">
    <property type="entry name" value="GH06117P-RELATED"/>
    <property type="match status" value="1"/>
</dbReference>
<reference evidence="4 5" key="1">
    <citation type="submission" date="2024-06" db="EMBL/GenBank/DDBJ databases">
        <title>A chromosome-level genome assembly of beet webworm, Loxostege sticticalis.</title>
        <authorList>
            <person name="Zhang Y."/>
        </authorList>
    </citation>
    <scope>NUCLEOTIDE SEQUENCE [LARGE SCALE GENOMIC DNA]</scope>
    <source>
        <strain evidence="3">AQ026</strain>
        <strain evidence="2">AQ028</strain>
        <tissue evidence="2">Male pupae</tissue>
        <tissue evidence="3">Whole body</tissue>
    </source>
</reference>
<protein>
    <recommendedName>
        <fullName evidence="1">DUF4781 domain-containing protein</fullName>
    </recommendedName>
</protein>
<keyword evidence="4" id="KW-1185">Reference proteome</keyword>
<dbReference type="Pfam" id="PF16013">
    <property type="entry name" value="DUF4781"/>
    <property type="match status" value="1"/>
</dbReference>
<sequence length="730" mass="80577">METDQSALVQENNAIQSADTPELLVSDDANLIGHNGSMVGLSPVQIQQEYFENLADCDWVKYEKSNRNYLLQNIAFALFGGPSTEGELSKVIESQDLHLEGYTSRQKEQVMKVYEKICEQSKYSLNDEDIVLSILLVVCARPKPVKFYKLEPSDHWLDLHQRNDIDIWCTAVFRVRRCIPTLVGSPTCRVYIDENARVYHDWESYLTNNTLPKCVIIVPENGEYTGTIIEGEEAFAVKLTVAPSPTLGLKARVLSSVDTASTVASIGAIGVLGVAAFTPVGPAVLAGAAVATVASGLYGLVRSSYHLHDRSVHEQTISPTDPEARGSWLNIAASSVGLAAGAASNLLSKSAAAGTNLTKTGQALAVSVEVLRHANIVTGGAGVVNSLIHIILKYRKHGEKPTNLELFQFTAATLFFCHAVMSNRTAQAIIEDAQARTINEYRNTLRSNRHRKIFDKLSAESRRVQGAVQGNTEVIRGIKNIVNKDQYFADVLRINKDLNEHKLRISMTADGHVNLNAQHKFDPALLSSMGKEGRTELFSTLGPASVSSQNVPTRVVPSTTAVRGYVEEEDRGILVGIHPGEVLRIGSFLVRVSASGAENVALLLQNLSQDVYANLMTVSFNVLSKLVPEEIGRLRLLSPDEDLIVQIVKFVFNYMKHQRPLGEPCRDSDNGIVMVLKEFFQEGVVRQDTILLLKNRLVGWVEEEIDRRRLEYPNKKMIICEKCRGVRFAL</sequence>
<dbReference type="InterPro" id="IPR031962">
    <property type="entry name" value="DUF4781"/>
</dbReference>
<proteinExistence type="predicted"/>
<dbReference type="EMBL" id="JBEDNZ010000006">
    <property type="protein sequence ID" value="KAL0841281.1"/>
    <property type="molecule type" value="Genomic_DNA"/>
</dbReference>
<evidence type="ECO:0000313" key="3">
    <source>
        <dbReference type="EMBL" id="KAL0893087.1"/>
    </source>
</evidence>
<organism evidence="2 5">
    <name type="scientific">Loxostege sticticalis</name>
    <name type="common">Beet webworm moth</name>
    <dbReference type="NCBI Taxonomy" id="481309"/>
    <lineage>
        <taxon>Eukaryota</taxon>
        <taxon>Metazoa</taxon>
        <taxon>Ecdysozoa</taxon>
        <taxon>Arthropoda</taxon>
        <taxon>Hexapoda</taxon>
        <taxon>Insecta</taxon>
        <taxon>Pterygota</taxon>
        <taxon>Neoptera</taxon>
        <taxon>Endopterygota</taxon>
        <taxon>Lepidoptera</taxon>
        <taxon>Glossata</taxon>
        <taxon>Ditrysia</taxon>
        <taxon>Pyraloidea</taxon>
        <taxon>Crambidae</taxon>
        <taxon>Pyraustinae</taxon>
        <taxon>Loxostege</taxon>
    </lineage>
</organism>
<evidence type="ECO:0000313" key="4">
    <source>
        <dbReference type="Proteomes" id="UP001549920"/>
    </source>
</evidence>
<name>A0ABD0TDX0_LOXSC</name>
<accession>A0ABD0TDX0</accession>